<comment type="caution">
    <text evidence="1">The sequence shown here is derived from an EMBL/GenBank/DDBJ whole genome shotgun (WGS) entry which is preliminary data.</text>
</comment>
<proteinExistence type="predicted"/>
<organism evidence="1 2">
    <name type="scientific">Pseudomonas fluorescens</name>
    <dbReference type="NCBI Taxonomy" id="294"/>
    <lineage>
        <taxon>Bacteria</taxon>
        <taxon>Pseudomonadati</taxon>
        <taxon>Pseudomonadota</taxon>
        <taxon>Gammaproteobacteria</taxon>
        <taxon>Pseudomonadales</taxon>
        <taxon>Pseudomonadaceae</taxon>
        <taxon>Pseudomonas</taxon>
    </lineage>
</organism>
<dbReference type="Proteomes" id="UP000325723">
    <property type="component" value="Unassembled WGS sequence"/>
</dbReference>
<protein>
    <submittedName>
        <fullName evidence="1">Uncharacterized protein</fullName>
    </submittedName>
</protein>
<dbReference type="RefSeq" id="WP_191624891.1">
    <property type="nucleotide sequence ID" value="NZ_CABVIE010000003.1"/>
</dbReference>
<evidence type="ECO:0000313" key="1">
    <source>
        <dbReference type="EMBL" id="VVO69775.1"/>
    </source>
</evidence>
<dbReference type="EMBL" id="CABVIE010000003">
    <property type="protein sequence ID" value="VVO69775.1"/>
    <property type="molecule type" value="Genomic_DNA"/>
</dbReference>
<gene>
    <name evidence="1" type="ORF">PS900_01241</name>
</gene>
<evidence type="ECO:0000313" key="2">
    <source>
        <dbReference type="Proteomes" id="UP000325723"/>
    </source>
</evidence>
<sequence>MRQGQTMLYCTLKPSRLMTRRLRCPVIGVNICDYFFLQGLVTWLDTPILSRTIQEVIDARQLV</sequence>
<name>A0A8H2NY30_PSEFL</name>
<dbReference type="AlphaFoldDB" id="A0A8H2NY30"/>
<reference evidence="1 2" key="1">
    <citation type="submission" date="2019-09" db="EMBL/GenBank/DDBJ databases">
        <authorList>
            <person name="Chandra G."/>
            <person name="Truman W A."/>
        </authorList>
    </citation>
    <scope>NUCLEOTIDE SEQUENCE [LARGE SCALE GENOMIC DNA]</scope>
    <source>
        <strain evidence="1">PS900</strain>
    </source>
</reference>
<accession>A0A8H2NY30</accession>